<organism evidence="8 9">
    <name type="scientific">Niastella soli</name>
    <dbReference type="NCBI Taxonomy" id="2821487"/>
    <lineage>
        <taxon>Bacteria</taxon>
        <taxon>Pseudomonadati</taxon>
        <taxon>Bacteroidota</taxon>
        <taxon>Chitinophagia</taxon>
        <taxon>Chitinophagales</taxon>
        <taxon>Chitinophagaceae</taxon>
        <taxon>Niastella</taxon>
    </lineage>
</organism>
<sequence>MRNFMAILLTLLLLGSGIGSGYSQVTTSSMTGAVKSSKGEPLVGATVVLRHEPTGSVFQTITRTGGVFDLNNLPPGGPYNVTITYVGYAAYKKGDINIPLGEKFDLQTDMSDKEMTSVVVTAGRKGVTEKTGASTNISNRLVQNMPNVSRSLTNLTRATPQSNGTSFAGMNNRFNNITIDGSLFNNNFGRSGDGLVPGGATSAISIDAIDQVQVNIAPYDVRQTGFVGGGINAVTRRGTNNWYGTVYGYYRNQEFNGKKVKGTEVPNSNRSTKIYGASVGGPIIKDKLFFFANFESEKRTQPGQTYVAKKDGVTDPNATSVLASDLDALRTYIINKYNFDPGSYQGYNFETDNKKFLARVDWNITTKHRLTLRYTTSETNDDDLVNASSVTGINGVQGLNNSRRGGSNGGMAYTGTNFKNNVKVWSGVAELNSTFNSSWSNQLIASYTSNNLVRVPNVNVPFVDIMKSPTINEVYISFGTDLFSYRNEIEDKAFNIANNVTYNLGRHTFTGGISFDAMKFANSFTSAAGPAYYRYADLNSFLNNQTPLIYALAYDPTNPSGIKVPEAKFSQLGFYIQDLFAVTPKLKVTYGLRVDLPMYPYTPPSNPELAKQVFKDPNGVDEQFDVSKWPDQKPLWSPRLGFTYDVKGDKSLVVRGGTGIFTGRIPFIWLVNQVGDDGVIRALYQPASGSTELNNITYSTDRNAYLPPNPAPVGTSIPNGSSYSAAAKNFRMPQVWRSNLAVDKRFANSYTATFEAIYTKQINNVYFRNANLGPESGTLANGADKRPIFNNVAAARPVPLVNQMIVMDNISKGYSLSLTAQLQKSFSEHWEAGLAYTYTLAKEVAIGSSDQSASGFNTNNITFNPNKPDMGYSNYSIPHRIVANGSYRLEYADKKMATTFSIFYTAQPQERYTFRYANDINGDGQRNDVMYIPKDPSEISFVEGATLGGVKYTAQQQSDAFFKFIENDKYLKDHKGEYMNKYGATLPWNHSLDLRVLQDFIYRSGTTKHTLQVSVDVINLLNLLNSQWGYRYSYTFGTFQDMGILGTQSPFVQSAPKFTFDPAGPTKAYQPNYSTTSTWGIQLGLRYIFN</sequence>
<dbReference type="EMBL" id="JAGHKO010000017">
    <property type="protein sequence ID" value="MBO9205036.1"/>
    <property type="molecule type" value="Genomic_DNA"/>
</dbReference>
<keyword evidence="9" id="KW-1185">Reference proteome</keyword>
<dbReference type="Proteomes" id="UP000677244">
    <property type="component" value="Unassembled WGS sequence"/>
</dbReference>
<evidence type="ECO:0000313" key="8">
    <source>
        <dbReference type="EMBL" id="MBO9205036.1"/>
    </source>
</evidence>
<dbReference type="Gene3D" id="2.40.170.20">
    <property type="entry name" value="TonB-dependent receptor, beta-barrel domain"/>
    <property type="match status" value="1"/>
</dbReference>
<feature type="domain" description="TonB-dependent transporter Oar-like beta-barrel" evidence="7">
    <location>
        <begin position="234"/>
        <end position="1025"/>
    </location>
</feature>
<protein>
    <submittedName>
        <fullName evidence="8">TonB-dependent receptor</fullName>
    </submittedName>
</protein>
<proteinExistence type="predicted"/>
<dbReference type="Pfam" id="PF25183">
    <property type="entry name" value="OMP_b-brl_4"/>
    <property type="match status" value="1"/>
</dbReference>
<dbReference type="InterPro" id="IPR039426">
    <property type="entry name" value="TonB-dep_rcpt-like"/>
</dbReference>
<keyword evidence="8" id="KW-0675">Receptor</keyword>
<evidence type="ECO:0000256" key="2">
    <source>
        <dbReference type="ARBA" id="ARBA00022448"/>
    </source>
</evidence>
<comment type="subcellular location">
    <subcellularLocation>
        <location evidence="1">Cell outer membrane</location>
        <topology evidence="1">Multi-pass membrane protein</topology>
    </subcellularLocation>
</comment>
<dbReference type="RefSeq" id="WP_209144207.1">
    <property type="nucleotide sequence ID" value="NZ_JAGHKO010000017.1"/>
</dbReference>
<gene>
    <name evidence="8" type="ORF">J7I42_32415</name>
</gene>
<comment type="caution">
    <text evidence="8">The sequence shown here is derived from an EMBL/GenBank/DDBJ whole genome shotgun (WGS) entry which is preliminary data.</text>
</comment>
<evidence type="ECO:0000256" key="3">
    <source>
        <dbReference type="ARBA" id="ARBA00022452"/>
    </source>
</evidence>
<dbReference type="SUPFAM" id="SSF56935">
    <property type="entry name" value="Porins"/>
    <property type="match status" value="1"/>
</dbReference>
<evidence type="ECO:0000313" key="9">
    <source>
        <dbReference type="Proteomes" id="UP000677244"/>
    </source>
</evidence>
<reference evidence="8 9" key="1">
    <citation type="submission" date="2021-03" db="EMBL/GenBank/DDBJ databases">
        <title>Assistant Professor.</title>
        <authorList>
            <person name="Huq M.A."/>
        </authorList>
    </citation>
    <scope>NUCLEOTIDE SEQUENCE [LARGE SCALE GENOMIC DNA]</scope>
    <source>
        <strain evidence="8 9">MAH-29</strain>
    </source>
</reference>
<dbReference type="SUPFAM" id="SSF49452">
    <property type="entry name" value="Starch-binding domain-like"/>
    <property type="match status" value="1"/>
</dbReference>
<evidence type="ECO:0000256" key="4">
    <source>
        <dbReference type="ARBA" id="ARBA00022692"/>
    </source>
</evidence>
<dbReference type="PANTHER" id="PTHR30069">
    <property type="entry name" value="TONB-DEPENDENT OUTER MEMBRANE RECEPTOR"/>
    <property type="match status" value="1"/>
</dbReference>
<keyword evidence="4" id="KW-0812">Transmembrane</keyword>
<accession>A0ABS3Z4F9</accession>
<evidence type="ECO:0000256" key="1">
    <source>
        <dbReference type="ARBA" id="ARBA00004571"/>
    </source>
</evidence>
<keyword evidence="3" id="KW-1134">Transmembrane beta strand</keyword>
<keyword evidence="2" id="KW-0813">Transport</keyword>
<evidence type="ECO:0000256" key="5">
    <source>
        <dbReference type="ARBA" id="ARBA00023136"/>
    </source>
</evidence>
<dbReference type="PANTHER" id="PTHR30069:SF46">
    <property type="entry name" value="OAR PROTEIN"/>
    <property type="match status" value="1"/>
</dbReference>
<name>A0ABS3Z4F9_9BACT</name>
<keyword evidence="6" id="KW-0998">Cell outer membrane</keyword>
<dbReference type="Pfam" id="PF13620">
    <property type="entry name" value="CarboxypepD_reg"/>
    <property type="match status" value="1"/>
</dbReference>
<keyword evidence="5" id="KW-0472">Membrane</keyword>
<dbReference type="Gene3D" id="2.60.40.1120">
    <property type="entry name" value="Carboxypeptidase-like, regulatory domain"/>
    <property type="match status" value="1"/>
</dbReference>
<evidence type="ECO:0000259" key="7">
    <source>
        <dbReference type="Pfam" id="PF25183"/>
    </source>
</evidence>
<evidence type="ECO:0000256" key="6">
    <source>
        <dbReference type="ARBA" id="ARBA00023237"/>
    </source>
</evidence>
<dbReference type="InterPro" id="IPR013784">
    <property type="entry name" value="Carb-bd-like_fold"/>
</dbReference>
<dbReference type="InterPro" id="IPR036942">
    <property type="entry name" value="Beta-barrel_TonB_sf"/>
</dbReference>
<dbReference type="InterPro" id="IPR057601">
    <property type="entry name" value="Oar-like_b-barrel"/>
</dbReference>